<dbReference type="OMA" id="QAIHAKN"/>
<feature type="compositionally biased region" description="Acidic residues" evidence="1">
    <location>
        <begin position="275"/>
        <end position="284"/>
    </location>
</feature>
<protein>
    <recommendedName>
        <fullName evidence="2">UspA domain-containing protein</fullName>
    </recommendedName>
</protein>
<feature type="compositionally biased region" description="Acidic residues" evidence="1">
    <location>
        <begin position="213"/>
        <end position="231"/>
    </location>
</feature>
<dbReference type="PANTHER" id="PTHR46100">
    <property type="entry name" value="IMP2'P"/>
    <property type="match status" value="1"/>
</dbReference>
<dbReference type="InParanoid" id="A0A066VSV9"/>
<dbReference type="InterPro" id="IPR006016">
    <property type="entry name" value="UspA"/>
</dbReference>
<dbReference type="PANTHER" id="PTHR46100:SF4">
    <property type="entry name" value="USPA DOMAIN-CONTAINING PROTEIN"/>
    <property type="match status" value="1"/>
</dbReference>
<dbReference type="EMBL" id="JMSN01000062">
    <property type="protein sequence ID" value="KDN43333.1"/>
    <property type="molecule type" value="Genomic_DNA"/>
</dbReference>
<proteinExistence type="predicted"/>
<dbReference type="InterPro" id="IPR006015">
    <property type="entry name" value="Universal_stress_UspA"/>
</dbReference>
<dbReference type="Gene3D" id="3.40.50.12370">
    <property type="match status" value="1"/>
</dbReference>
<feature type="compositionally biased region" description="Low complexity" evidence="1">
    <location>
        <begin position="179"/>
        <end position="193"/>
    </location>
</feature>
<evidence type="ECO:0000313" key="4">
    <source>
        <dbReference type="Proteomes" id="UP000027361"/>
    </source>
</evidence>
<sequence>MSSTDGPNAPASSSSSPSSSSLRQPQQVTPHHKGHHYILHHAAQAGISAALAPVLAIAEPGNNPFSIGALREDSTRTKGRRRKAFLRAGRSISPFRGSGHRRSSSATRLMKDPSDEKEEQEAAQGSSAIGRNRGAGNDRGFARNSDSDTSDSDEETDSASSPVCPRNNAFSSRGRSDSKGSTTTVKSSSSSLLEGEEETSSSKPAISNGAIEPENETGTEESIDEAEEEDDVFDIDPVLLDNTLFNAGCLDLYEGSEGEGCAAAPSNELLGSAEDGNDGDDEDEHITAPNVVLAESQAWQALRSAPKGSRSHTPTGDHALIASRPIFERNRCTITLVHGEFEAATATRTRPKRYVVASDGSEEAAYAAEWTIGTVLRDGDETLIVSVMETDSKFDTLDHKNESKEARSEHQKIRQNQALILARQATALLQRTRLGVRISCQAIHAKNARHMLLDLIDFYEPNMVIVGSRGLGSLKGILLGRTSHYLVQKSSVPVMVVRSRLRLPRLPKGKTDVVAHVKQKHLRLRDASIEKESNVTEADPDETAPTKDVETEESGGERKSTDEFAAEETGQRKVTSSAAVEAKDDERGRGRTRSGSAESQ</sequence>
<evidence type="ECO:0000259" key="2">
    <source>
        <dbReference type="Pfam" id="PF00582"/>
    </source>
</evidence>
<dbReference type="CDD" id="cd23659">
    <property type="entry name" value="USP_At3g01520-like"/>
    <property type="match status" value="1"/>
</dbReference>
<dbReference type="Proteomes" id="UP000027361">
    <property type="component" value="Unassembled WGS sequence"/>
</dbReference>
<feature type="compositionally biased region" description="Basic and acidic residues" evidence="1">
    <location>
        <begin position="544"/>
        <end position="562"/>
    </location>
</feature>
<dbReference type="GeneID" id="25263304"/>
<feature type="compositionally biased region" description="Basic and acidic residues" evidence="1">
    <location>
        <begin position="525"/>
        <end position="534"/>
    </location>
</feature>
<name>A0A066VSV9_TILAU</name>
<feature type="domain" description="UspA" evidence="2">
    <location>
        <begin position="352"/>
        <end position="498"/>
    </location>
</feature>
<dbReference type="PRINTS" id="PR01438">
    <property type="entry name" value="UNVRSLSTRESS"/>
</dbReference>
<feature type="region of interest" description="Disordered" evidence="1">
    <location>
        <begin position="263"/>
        <end position="284"/>
    </location>
</feature>
<reference evidence="3 4" key="1">
    <citation type="submission" date="2014-05" db="EMBL/GenBank/DDBJ databases">
        <title>Draft genome sequence of a rare smut relative, Tilletiaria anomala UBC 951.</title>
        <authorList>
            <consortium name="DOE Joint Genome Institute"/>
            <person name="Toome M."/>
            <person name="Kuo A."/>
            <person name="Henrissat B."/>
            <person name="Lipzen A."/>
            <person name="Tritt A."/>
            <person name="Yoshinaga Y."/>
            <person name="Zane M."/>
            <person name="Barry K."/>
            <person name="Grigoriev I.V."/>
            <person name="Spatafora J.W."/>
            <person name="Aimea M.C."/>
        </authorList>
    </citation>
    <scope>NUCLEOTIDE SEQUENCE [LARGE SCALE GENOMIC DNA]</scope>
    <source>
        <strain evidence="3 4">UBC 951</strain>
    </source>
</reference>
<dbReference type="AlphaFoldDB" id="A0A066VSV9"/>
<dbReference type="RefSeq" id="XP_013242352.1">
    <property type="nucleotide sequence ID" value="XM_013386898.1"/>
</dbReference>
<feature type="region of interest" description="Disordered" evidence="1">
    <location>
        <begin position="60"/>
        <end position="231"/>
    </location>
</feature>
<dbReference type="STRING" id="1037660.A0A066VSV9"/>
<feature type="region of interest" description="Disordered" evidence="1">
    <location>
        <begin position="525"/>
        <end position="600"/>
    </location>
</feature>
<dbReference type="SUPFAM" id="SSF52402">
    <property type="entry name" value="Adenine nucleotide alpha hydrolases-like"/>
    <property type="match status" value="1"/>
</dbReference>
<feature type="compositionally biased region" description="Acidic residues" evidence="1">
    <location>
        <begin position="148"/>
        <end position="157"/>
    </location>
</feature>
<dbReference type="OrthoDB" id="992776at2759"/>
<organism evidence="3 4">
    <name type="scientific">Tilletiaria anomala (strain ATCC 24038 / CBS 436.72 / UBC 951)</name>
    <dbReference type="NCBI Taxonomy" id="1037660"/>
    <lineage>
        <taxon>Eukaryota</taxon>
        <taxon>Fungi</taxon>
        <taxon>Dikarya</taxon>
        <taxon>Basidiomycota</taxon>
        <taxon>Ustilaginomycotina</taxon>
        <taxon>Exobasidiomycetes</taxon>
        <taxon>Georgefischeriales</taxon>
        <taxon>Tilletiariaceae</taxon>
        <taxon>Tilletiaria</taxon>
    </lineage>
</organism>
<evidence type="ECO:0000313" key="3">
    <source>
        <dbReference type="EMBL" id="KDN43333.1"/>
    </source>
</evidence>
<dbReference type="HOGENOM" id="CLU_020600_1_0_1"/>
<feature type="compositionally biased region" description="Low complexity" evidence="1">
    <location>
        <begin position="9"/>
        <end position="21"/>
    </location>
</feature>
<evidence type="ECO:0000256" key="1">
    <source>
        <dbReference type="SAM" id="MobiDB-lite"/>
    </source>
</evidence>
<keyword evidence="4" id="KW-1185">Reference proteome</keyword>
<gene>
    <name evidence="3" type="ORF">K437DRAFT_248535</name>
</gene>
<comment type="caution">
    <text evidence="3">The sequence shown here is derived from an EMBL/GenBank/DDBJ whole genome shotgun (WGS) entry which is preliminary data.</text>
</comment>
<accession>A0A066VSV9</accession>
<feature type="region of interest" description="Disordered" evidence="1">
    <location>
        <begin position="1"/>
        <end position="38"/>
    </location>
</feature>
<dbReference type="Pfam" id="PF00582">
    <property type="entry name" value="Usp"/>
    <property type="match status" value="1"/>
</dbReference>